<dbReference type="AlphaFoldDB" id="A0A2I0JSJ1"/>
<protein>
    <submittedName>
        <fullName evidence="1">Uncharacterized protein</fullName>
    </submittedName>
</protein>
<name>A0A2I0JSJ1_PUNGR</name>
<sequence>MPVTVRDHDKDAKSDFKRLERFMMAAFLCIEEDPSLRPTMKGCKADWEEEERWLAVEASTPVPTAPFGVAGNRKGCILKISYDPFF</sequence>
<gene>
    <name evidence="1" type="ORF">CRG98_020759</name>
</gene>
<keyword evidence="2" id="KW-1185">Reference proteome</keyword>
<evidence type="ECO:0000313" key="2">
    <source>
        <dbReference type="Proteomes" id="UP000233551"/>
    </source>
</evidence>
<proteinExistence type="predicted"/>
<organism evidence="1 2">
    <name type="scientific">Punica granatum</name>
    <name type="common">Pomegranate</name>
    <dbReference type="NCBI Taxonomy" id="22663"/>
    <lineage>
        <taxon>Eukaryota</taxon>
        <taxon>Viridiplantae</taxon>
        <taxon>Streptophyta</taxon>
        <taxon>Embryophyta</taxon>
        <taxon>Tracheophyta</taxon>
        <taxon>Spermatophyta</taxon>
        <taxon>Magnoliopsida</taxon>
        <taxon>eudicotyledons</taxon>
        <taxon>Gunneridae</taxon>
        <taxon>Pentapetalae</taxon>
        <taxon>rosids</taxon>
        <taxon>malvids</taxon>
        <taxon>Myrtales</taxon>
        <taxon>Lythraceae</taxon>
        <taxon>Punica</taxon>
    </lineage>
</organism>
<reference evidence="1 2" key="1">
    <citation type="submission" date="2017-11" db="EMBL/GenBank/DDBJ databases">
        <title>De-novo sequencing of pomegranate (Punica granatum L.) genome.</title>
        <authorList>
            <person name="Akparov Z."/>
            <person name="Amiraslanov A."/>
            <person name="Hajiyeva S."/>
            <person name="Abbasov M."/>
            <person name="Kaur K."/>
            <person name="Hamwieh A."/>
            <person name="Solovyev V."/>
            <person name="Salamov A."/>
            <person name="Braich B."/>
            <person name="Kosarev P."/>
            <person name="Mahmoud A."/>
            <person name="Hajiyev E."/>
            <person name="Babayeva S."/>
            <person name="Izzatullayeva V."/>
            <person name="Mammadov A."/>
            <person name="Mammadov A."/>
            <person name="Sharifova S."/>
            <person name="Ojaghi J."/>
            <person name="Eynullazada K."/>
            <person name="Bayramov B."/>
            <person name="Abdulazimova A."/>
            <person name="Shahmuradov I."/>
        </authorList>
    </citation>
    <scope>NUCLEOTIDE SEQUENCE [LARGE SCALE GENOMIC DNA]</scope>
    <source>
        <strain evidence="2">cv. AG2017</strain>
        <tissue evidence="1">Leaf</tissue>
    </source>
</reference>
<dbReference type="EMBL" id="PGOL01001337">
    <property type="protein sequence ID" value="PKI58860.1"/>
    <property type="molecule type" value="Genomic_DNA"/>
</dbReference>
<evidence type="ECO:0000313" key="1">
    <source>
        <dbReference type="EMBL" id="PKI58860.1"/>
    </source>
</evidence>
<dbReference type="Proteomes" id="UP000233551">
    <property type="component" value="Unassembled WGS sequence"/>
</dbReference>
<comment type="caution">
    <text evidence="1">The sequence shown here is derived from an EMBL/GenBank/DDBJ whole genome shotgun (WGS) entry which is preliminary data.</text>
</comment>
<accession>A0A2I0JSJ1</accession>